<evidence type="ECO:0000256" key="1">
    <source>
        <dbReference type="SAM" id="Phobius"/>
    </source>
</evidence>
<proteinExistence type="predicted"/>
<sequence>MCPDRHLERLLKCGLRCGSRLERSLKPCCLYRGDAMGLYVETRIRADMEVLWARTQEPDEHQRWDLRFTEIDHLPRADGGPQRFRYATRLLPFLVIAGTGVTAGERRRADGERVSALRFASPDPLSLLKEGSGYWRYVPSGDGIRFLTGYDYRPRWGRFGRFADRWVFRPLMGWATAWSFDRLRLWCEAGVSPGRLLAHWLAESALRLLVPVLTAALVSPAVAVATAVAALLLPPSRLTPAARRCLRTAPPRTSAPALLHTMEAA</sequence>
<protein>
    <recommendedName>
        <fullName evidence="4">Membrane protein YndG</fullName>
    </recommendedName>
</protein>
<accession>B5H9E3</accession>
<dbReference type="eggNOG" id="ENOG5030CRY">
    <property type="taxonomic scope" value="Bacteria"/>
</dbReference>
<dbReference type="InterPro" id="IPR023393">
    <property type="entry name" value="START-like_dom_sf"/>
</dbReference>
<reference evidence="3" key="1">
    <citation type="submission" date="2008-02" db="EMBL/GenBank/DDBJ databases">
        <authorList>
            <consortium name="The Broad Institute Genome Sequencing Platform"/>
            <person name="Fischbach M."/>
            <person name="Ward D."/>
            <person name="Young S."/>
            <person name="Jaffe D."/>
            <person name="Gnerre S."/>
            <person name="Berlin A."/>
            <person name="Heiman D."/>
            <person name="Hepburn T."/>
            <person name="Sykes S."/>
            <person name="Alvarado L."/>
            <person name="Kodira C.D."/>
            <person name="Straight P."/>
            <person name="Clardy J."/>
            <person name="Hung D."/>
            <person name="Kolter R."/>
            <person name="Mekalanos J."/>
            <person name="Walker S."/>
            <person name="Walsh C.T."/>
            <person name="Lander E."/>
            <person name="Galagan J."/>
            <person name="Nusbaum C."/>
            <person name="Birren B."/>
        </authorList>
    </citation>
    <scope>NUCLEOTIDE SEQUENCE [LARGE SCALE GENOMIC DNA]</scope>
    <source>
        <strain evidence="3">ATCC 25486 / DSM 40338 / CBS 914.69 / JCM 4507 / NBRC 13074 / NRRL 2958 / 5647</strain>
    </source>
</reference>
<dbReference type="EMBL" id="CM000950">
    <property type="protein sequence ID" value="EDY63454.2"/>
    <property type="molecule type" value="Genomic_DNA"/>
</dbReference>
<gene>
    <name evidence="2" type="ORF">SSDG_01773</name>
</gene>
<keyword evidence="1" id="KW-0472">Membrane</keyword>
<name>B5H9E3_STRE2</name>
<dbReference type="Gene3D" id="3.30.530.20">
    <property type="match status" value="1"/>
</dbReference>
<evidence type="ECO:0000313" key="2">
    <source>
        <dbReference type="EMBL" id="EDY63454.2"/>
    </source>
</evidence>
<evidence type="ECO:0000313" key="3">
    <source>
        <dbReference type="Proteomes" id="UP000002805"/>
    </source>
</evidence>
<keyword evidence="1" id="KW-1133">Transmembrane helix</keyword>
<dbReference type="AlphaFoldDB" id="B5H9E3"/>
<dbReference type="HOGENOM" id="CLU_1146685_0_0_11"/>
<feature type="transmembrane region" description="Helical" evidence="1">
    <location>
        <begin position="208"/>
        <end position="233"/>
    </location>
</feature>
<keyword evidence="1" id="KW-0812">Transmembrane</keyword>
<dbReference type="Proteomes" id="UP000002805">
    <property type="component" value="Chromosome"/>
</dbReference>
<evidence type="ECO:0008006" key="4">
    <source>
        <dbReference type="Google" id="ProtNLM"/>
    </source>
</evidence>
<organism evidence="2 3">
    <name type="scientific">Streptomyces pristinaespiralis (strain ATCC 25486 / DSM 40338 / CBS 914.69 / JCM 4507 / KCC S-0507 / NBRC 13074 / NRRL 2958 / 5647)</name>
    <dbReference type="NCBI Taxonomy" id="457429"/>
    <lineage>
        <taxon>Bacteria</taxon>
        <taxon>Bacillati</taxon>
        <taxon>Actinomycetota</taxon>
        <taxon>Actinomycetes</taxon>
        <taxon>Kitasatosporales</taxon>
        <taxon>Streptomycetaceae</taxon>
        <taxon>Streptomyces</taxon>
    </lineage>
</organism>
<dbReference type="SUPFAM" id="SSF55961">
    <property type="entry name" value="Bet v1-like"/>
    <property type="match status" value="1"/>
</dbReference>
<reference evidence="3" key="2">
    <citation type="submission" date="2009-10" db="EMBL/GenBank/DDBJ databases">
        <title>The genome sequence of Streptomyces pristinaespiralis strain ATCC 25486.</title>
        <authorList>
            <consortium name="The Broad Institute Genome Sequencing Platform"/>
            <consortium name="Broad Institute Microbial Sequencing Center"/>
            <person name="Fischbach M."/>
            <person name="Godfrey P."/>
            <person name="Ward D."/>
            <person name="Young S."/>
            <person name="Zeng Q."/>
            <person name="Koehrsen M."/>
            <person name="Alvarado L."/>
            <person name="Berlin A.M."/>
            <person name="Bochicchio J."/>
            <person name="Borenstein D."/>
            <person name="Chapman S.B."/>
            <person name="Chen Z."/>
            <person name="Engels R."/>
            <person name="Freedman E."/>
            <person name="Gellesch M."/>
            <person name="Goldberg J."/>
            <person name="Griggs A."/>
            <person name="Gujja S."/>
            <person name="Heilman E.R."/>
            <person name="Heiman D.I."/>
            <person name="Hepburn T.A."/>
            <person name="Howarth C."/>
            <person name="Jen D."/>
            <person name="Larson L."/>
            <person name="Lewis B."/>
            <person name="Mehta T."/>
            <person name="Park D."/>
            <person name="Pearson M."/>
            <person name="Richards J."/>
            <person name="Roberts A."/>
            <person name="Saif S."/>
            <person name="Shea T.D."/>
            <person name="Shenoy N."/>
            <person name="Sisk P."/>
            <person name="Stolte C."/>
            <person name="Sykes S.N."/>
            <person name="Thomson T."/>
            <person name="Walk T."/>
            <person name="White J."/>
            <person name="Yandava C."/>
            <person name="Straight P."/>
            <person name="Clardy J."/>
            <person name="Hung D."/>
            <person name="Kolter R."/>
            <person name="Mekalanos J."/>
            <person name="Walker S."/>
            <person name="Walsh C.T."/>
            <person name="Wieland-Brown L.C."/>
            <person name="Haas B."/>
            <person name="Nusbaum C."/>
            <person name="Birren B."/>
        </authorList>
    </citation>
    <scope>NUCLEOTIDE SEQUENCE [LARGE SCALE GENOMIC DNA]</scope>
    <source>
        <strain evidence="3">ATCC 25486 / DSM 40338 / CBS 914.69 / JCM 4507 / NBRC 13074 / NRRL 2958 / 5647</strain>
    </source>
</reference>
<keyword evidence="3" id="KW-1185">Reference proteome</keyword>